<organism evidence="17 18">
    <name type="scientific">Myroides odoratus</name>
    <name type="common">Flavobacterium odoratum</name>
    <dbReference type="NCBI Taxonomy" id="256"/>
    <lineage>
        <taxon>Bacteria</taxon>
        <taxon>Pseudomonadati</taxon>
        <taxon>Bacteroidota</taxon>
        <taxon>Flavobacteriia</taxon>
        <taxon>Flavobacteriales</taxon>
        <taxon>Flavobacteriaceae</taxon>
        <taxon>Myroides</taxon>
    </lineage>
</organism>
<gene>
    <name evidence="17" type="primary">ribD</name>
    <name evidence="17" type="ORF">I6I88_08625</name>
</gene>
<evidence type="ECO:0000313" key="17">
    <source>
        <dbReference type="EMBL" id="QQU01788.1"/>
    </source>
</evidence>
<evidence type="ECO:0000256" key="2">
    <source>
        <dbReference type="ARBA" id="ARBA00004882"/>
    </source>
</evidence>
<feature type="binding site" evidence="15">
    <location>
        <position position="60"/>
    </location>
    <ligand>
        <name>Zn(2+)</name>
        <dbReference type="ChEBI" id="CHEBI:29105"/>
        <note>catalytic</note>
    </ligand>
</feature>
<comment type="function">
    <text evidence="1 12">Converts 2,5-diamino-6-(ribosylamino)-4(3h)-pyrimidinone 5'-phosphate into 5-amino-6-(ribosylamino)-2,4(1h,3h)-pyrimidinedione 5'-phosphate.</text>
</comment>
<feature type="domain" description="CMP/dCMP-type deaminase" evidence="16">
    <location>
        <begin position="11"/>
        <end position="135"/>
    </location>
</feature>
<dbReference type="Gene3D" id="3.40.140.10">
    <property type="entry name" value="Cytidine Deaminase, domain 2"/>
    <property type="match status" value="1"/>
</dbReference>
<evidence type="ECO:0000256" key="14">
    <source>
        <dbReference type="PIRSR" id="PIRSR006769-2"/>
    </source>
</evidence>
<feature type="binding site" evidence="14">
    <location>
        <position position="211"/>
    </location>
    <ligand>
        <name>NADP(+)</name>
        <dbReference type="ChEBI" id="CHEBI:58349"/>
    </ligand>
</feature>
<feature type="binding site" evidence="15">
    <location>
        <position position="87"/>
    </location>
    <ligand>
        <name>Zn(2+)</name>
        <dbReference type="ChEBI" id="CHEBI:29105"/>
        <note>catalytic</note>
    </ligand>
</feature>
<comment type="catalytic activity">
    <reaction evidence="12">
        <text>2,5-diamino-6-hydroxy-4-(5-phosphoribosylamino)-pyrimidine + H2O + H(+) = 5-amino-6-(5-phospho-D-ribosylamino)uracil + NH4(+)</text>
        <dbReference type="Rhea" id="RHEA:21868"/>
        <dbReference type="ChEBI" id="CHEBI:15377"/>
        <dbReference type="ChEBI" id="CHEBI:15378"/>
        <dbReference type="ChEBI" id="CHEBI:28938"/>
        <dbReference type="ChEBI" id="CHEBI:58453"/>
        <dbReference type="ChEBI" id="CHEBI:58614"/>
        <dbReference type="EC" id="3.5.4.26"/>
    </reaction>
</comment>
<evidence type="ECO:0000256" key="4">
    <source>
        <dbReference type="ARBA" id="ARBA00005259"/>
    </source>
</evidence>
<dbReference type="EMBL" id="CP068108">
    <property type="protein sequence ID" value="QQU01788.1"/>
    <property type="molecule type" value="Genomic_DNA"/>
</dbReference>
<dbReference type="InterPro" id="IPR016193">
    <property type="entry name" value="Cytidine_deaminase-like"/>
</dbReference>
<keyword evidence="9 12" id="KW-0521">NADP</keyword>
<comment type="similarity">
    <text evidence="5 12">In the C-terminal section; belongs to the HTP reductase family.</text>
</comment>
<evidence type="ECO:0000256" key="3">
    <source>
        <dbReference type="ARBA" id="ARBA00004910"/>
    </source>
</evidence>
<comment type="similarity">
    <text evidence="4 12">In the N-terminal section; belongs to the cytidine and deoxycytidylate deaminase family.</text>
</comment>
<dbReference type="SUPFAM" id="SSF53597">
    <property type="entry name" value="Dihydrofolate reductase-like"/>
    <property type="match status" value="1"/>
</dbReference>
<comment type="cofactor">
    <cofactor evidence="12 15">
        <name>Zn(2+)</name>
        <dbReference type="ChEBI" id="CHEBI:29105"/>
    </cofactor>
    <text evidence="12 15">Binds 1 zinc ion.</text>
</comment>
<keyword evidence="6 12" id="KW-0686">Riboflavin biosynthesis</keyword>
<dbReference type="Pfam" id="PF00383">
    <property type="entry name" value="dCMP_cyt_deam_1"/>
    <property type="match status" value="1"/>
</dbReference>
<dbReference type="SUPFAM" id="SSF53927">
    <property type="entry name" value="Cytidine deaminase-like"/>
    <property type="match status" value="1"/>
</dbReference>
<dbReference type="EC" id="3.5.4.26" evidence="12"/>
<dbReference type="PIRSF" id="PIRSF006769">
    <property type="entry name" value="RibD"/>
    <property type="match status" value="1"/>
</dbReference>
<dbReference type="PANTHER" id="PTHR38011:SF7">
    <property type="entry name" value="2,5-DIAMINO-6-RIBOSYLAMINO-4(3H)-PYRIMIDINONE 5'-PHOSPHATE REDUCTASE"/>
    <property type="match status" value="1"/>
</dbReference>
<evidence type="ECO:0000259" key="16">
    <source>
        <dbReference type="PROSITE" id="PS51747"/>
    </source>
</evidence>
<dbReference type="NCBIfam" id="TIGR00326">
    <property type="entry name" value="eubact_ribD"/>
    <property type="match status" value="1"/>
</dbReference>
<keyword evidence="12 17" id="KW-0378">Hydrolase</keyword>
<dbReference type="GO" id="GO:0008270">
    <property type="term" value="F:zinc ion binding"/>
    <property type="evidence" value="ECO:0007669"/>
    <property type="project" value="InterPro"/>
</dbReference>
<evidence type="ECO:0000256" key="11">
    <source>
        <dbReference type="ARBA" id="ARBA00023268"/>
    </source>
</evidence>
<comment type="pathway">
    <text evidence="2 12">Cofactor biosynthesis; riboflavin biosynthesis; 5-amino-6-(D-ribitylamino)uracil from GTP: step 2/4.</text>
</comment>
<feature type="binding site" evidence="14">
    <location>
        <position position="222"/>
    </location>
    <ligand>
        <name>substrate</name>
    </ligand>
</feature>
<evidence type="ECO:0000256" key="8">
    <source>
        <dbReference type="ARBA" id="ARBA00022833"/>
    </source>
</evidence>
<dbReference type="AlphaFoldDB" id="A0A9Q7EA94"/>
<evidence type="ECO:0000256" key="7">
    <source>
        <dbReference type="ARBA" id="ARBA00022723"/>
    </source>
</evidence>
<feature type="binding site" evidence="14">
    <location>
        <position position="166"/>
    </location>
    <ligand>
        <name>NADP(+)</name>
        <dbReference type="ChEBI" id="CHEBI:58349"/>
    </ligand>
</feature>
<dbReference type="PROSITE" id="PS00903">
    <property type="entry name" value="CYT_DCMP_DEAMINASES_1"/>
    <property type="match status" value="1"/>
</dbReference>
<feature type="binding site" evidence="14">
    <location>
        <position position="215"/>
    </location>
    <ligand>
        <name>NADP(+)</name>
        <dbReference type="ChEBI" id="CHEBI:58349"/>
    </ligand>
</feature>
<feature type="binding site" evidence="14">
    <location>
        <position position="219"/>
    </location>
    <ligand>
        <name>substrate</name>
    </ligand>
</feature>
<evidence type="ECO:0000256" key="13">
    <source>
        <dbReference type="PIRSR" id="PIRSR006769-1"/>
    </source>
</evidence>
<evidence type="ECO:0000313" key="18">
    <source>
        <dbReference type="Proteomes" id="UP000596202"/>
    </source>
</evidence>
<evidence type="ECO:0000256" key="12">
    <source>
        <dbReference type="PIRNR" id="PIRNR006769"/>
    </source>
</evidence>
<feature type="binding site" evidence="14">
    <location>
        <position position="185"/>
    </location>
    <ligand>
        <name>NADP(+)</name>
        <dbReference type="ChEBI" id="CHEBI:58349"/>
    </ligand>
</feature>
<keyword evidence="10 12" id="KW-0560">Oxidoreductase</keyword>
<name>A0A9Q7EA94_MYROD</name>
<dbReference type="GeneID" id="93527718"/>
<dbReference type="Gene3D" id="3.40.430.10">
    <property type="entry name" value="Dihydrofolate Reductase, subunit A"/>
    <property type="match status" value="1"/>
</dbReference>
<evidence type="ECO:0000256" key="10">
    <source>
        <dbReference type="ARBA" id="ARBA00023002"/>
    </source>
</evidence>
<dbReference type="GO" id="GO:0009231">
    <property type="term" value="P:riboflavin biosynthetic process"/>
    <property type="evidence" value="ECO:0007669"/>
    <property type="project" value="UniProtKB-KW"/>
</dbReference>
<evidence type="ECO:0000256" key="1">
    <source>
        <dbReference type="ARBA" id="ARBA00002151"/>
    </source>
</evidence>
<evidence type="ECO:0000256" key="5">
    <source>
        <dbReference type="ARBA" id="ARBA00007417"/>
    </source>
</evidence>
<dbReference type="InterPro" id="IPR050765">
    <property type="entry name" value="Riboflavin_Biosynth_HTPR"/>
</dbReference>
<comment type="pathway">
    <text evidence="3 12">Cofactor biosynthesis; riboflavin biosynthesis; 5-amino-6-(D-ribitylamino)uracil from GTP: step 3/4.</text>
</comment>
<dbReference type="OrthoDB" id="9800865at2"/>
<dbReference type="Proteomes" id="UP000596202">
    <property type="component" value="Chromosome"/>
</dbReference>
<protein>
    <recommendedName>
        <fullName evidence="12">Riboflavin biosynthesis protein RibD</fullName>
    </recommendedName>
    <domain>
        <recommendedName>
            <fullName evidence="12">Diaminohydroxyphosphoribosylaminopyrimidine deaminase</fullName>
            <shortName evidence="12">DRAP deaminase</shortName>
            <ecNumber evidence="12">3.5.4.26</ecNumber>
        </recommendedName>
        <alternativeName>
            <fullName evidence="12">Riboflavin-specific deaminase</fullName>
        </alternativeName>
    </domain>
    <domain>
        <recommendedName>
            <fullName evidence="12">5-amino-6-(5-phosphoribosylamino)uracil reductase</fullName>
            <ecNumber evidence="12">1.1.1.193</ecNumber>
        </recommendedName>
        <alternativeName>
            <fullName evidence="12">HTP reductase</fullName>
        </alternativeName>
    </domain>
</protein>
<dbReference type="EC" id="1.1.1.193" evidence="12"/>
<dbReference type="GO" id="GO:0008703">
    <property type="term" value="F:5-amino-6-(5-phosphoribosylamino)uracil reductase activity"/>
    <property type="evidence" value="ECO:0007669"/>
    <property type="project" value="UniProtKB-EC"/>
</dbReference>
<evidence type="ECO:0000256" key="6">
    <source>
        <dbReference type="ARBA" id="ARBA00022619"/>
    </source>
</evidence>
<dbReference type="InterPro" id="IPR004794">
    <property type="entry name" value="Eubact_RibD"/>
</dbReference>
<dbReference type="InterPro" id="IPR002125">
    <property type="entry name" value="CMP_dCMP_dom"/>
</dbReference>
<keyword evidence="8 12" id="KW-0862">Zinc</keyword>
<dbReference type="Pfam" id="PF01872">
    <property type="entry name" value="RibD_C"/>
    <property type="match status" value="1"/>
</dbReference>
<keyword evidence="7 12" id="KW-0479">Metal-binding</keyword>
<dbReference type="RefSeq" id="WP_006264971.1">
    <property type="nucleotide sequence ID" value="NZ_CP068108.1"/>
</dbReference>
<reference evidence="17 18" key="1">
    <citation type="submission" date="2021-01" db="EMBL/GenBank/DDBJ databases">
        <title>FDA dAtabase for Regulatory Grade micrObial Sequences (FDA-ARGOS): Supporting development and validation of Infectious Disease Dx tests.</title>
        <authorList>
            <person name="Sproer C."/>
            <person name="Gronow S."/>
            <person name="Severitt S."/>
            <person name="Schroder I."/>
            <person name="Tallon L."/>
            <person name="Sadzewicz L."/>
            <person name="Zhao X."/>
            <person name="Boylan J."/>
            <person name="Ott S."/>
            <person name="Bowen H."/>
            <person name="Vavikolanu K."/>
            <person name="Mehta A."/>
            <person name="Aluvathingal J."/>
            <person name="Nadendla S."/>
            <person name="Lowell S."/>
            <person name="Myers T."/>
            <person name="Yan Y."/>
            <person name="Sichtig H."/>
        </authorList>
    </citation>
    <scope>NUCLEOTIDE SEQUENCE [LARGE SCALE GENOMIC DNA]</scope>
    <source>
        <strain evidence="17 18">FDAARGOS_1131</strain>
    </source>
</reference>
<proteinExistence type="inferred from homology"/>
<keyword evidence="11" id="KW-0511">Multifunctional enzyme</keyword>
<dbReference type="CDD" id="cd01284">
    <property type="entry name" value="Riboflavin_deaminase-reductase"/>
    <property type="match status" value="1"/>
</dbReference>
<feature type="active site" description="Proton donor" evidence="13">
    <location>
        <position position="62"/>
    </location>
</feature>
<dbReference type="PANTHER" id="PTHR38011">
    <property type="entry name" value="DIHYDROFOLATE REDUCTASE FAMILY PROTEIN (AFU_ORTHOLOGUE AFUA_8G06820)"/>
    <property type="match status" value="1"/>
</dbReference>
<evidence type="ECO:0000256" key="15">
    <source>
        <dbReference type="PIRSR" id="PIRSR006769-3"/>
    </source>
</evidence>
<sequence length="356" mass="39597">MFKDTVLSMLEKDEYYISRCLQLAKQGTFAAMPNPSVGAVIVHDNQIIGEGFTAAYGGAHAEVNAIASVKNQALLKKSTLYVSLEPCSHFGKTPPCSDLVIAKQIPRVVVGTIDPFAKVCGMGIQKMKDAGIEVVVGVLEQACQQSNQRFFTFHQKKRPYIILKWAASQDGFIAPLHRDEQAPVWLSNAYAKQLVHQWRSEEMAFLVGTNTVLDDNPSLTTRTWYGKNPTRIYLDRQGKISPSFAINQQEEPAICITANRALQSTAHTQYYYADFDQDVVQQICTILYDLQIMSVVIEGGTQTIEHFIAANLWDEARIFTSDVRLGEGISAPELPTAGTSKRYIIANNELHILHAK</sequence>
<feature type="binding site" evidence="15">
    <location>
        <position position="96"/>
    </location>
    <ligand>
        <name>Zn(2+)</name>
        <dbReference type="ChEBI" id="CHEBI:29105"/>
        <note>catalytic</note>
    </ligand>
</feature>
<feature type="binding site" evidence="14">
    <location>
        <position position="199"/>
    </location>
    <ligand>
        <name>NADP(+)</name>
        <dbReference type="ChEBI" id="CHEBI:58349"/>
    </ligand>
</feature>
<feature type="binding site" evidence="14">
    <location>
        <position position="298"/>
    </location>
    <ligand>
        <name>substrate</name>
    </ligand>
</feature>
<dbReference type="InterPro" id="IPR024072">
    <property type="entry name" value="DHFR-like_dom_sf"/>
</dbReference>
<evidence type="ECO:0000256" key="9">
    <source>
        <dbReference type="ARBA" id="ARBA00022857"/>
    </source>
</evidence>
<comment type="catalytic activity">
    <reaction evidence="12">
        <text>5-amino-6-(5-phospho-D-ribitylamino)uracil + NADP(+) = 5-amino-6-(5-phospho-D-ribosylamino)uracil + NADPH + H(+)</text>
        <dbReference type="Rhea" id="RHEA:17845"/>
        <dbReference type="ChEBI" id="CHEBI:15378"/>
        <dbReference type="ChEBI" id="CHEBI:57783"/>
        <dbReference type="ChEBI" id="CHEBI:58349"/>
        <dbReference type="ChEBI" id="CHEBI:58421"/>
        <dbReference type="ChEBI" id="CHEBI:58453"/>
        <dbReference type="EC" id="1.1.1.193"/>
    </reaction>
</comment>
<dbReference type="InterPro" id="IPR016192">
    <property type="entry name" value="APOBEC/CMP_deaminase_Zn-bd"/>
</dbReference>
<dbReference type="PROSITE" id="PS51747">
    <property type="entry name" value="CYT_DCMP_DEAMINASES_2"/>
    <property type="match status" value="1"/>
</dbReference>
<dbReference type="InterPro" id="IPR002734">
    <property type="entry name" value="RibDG_C"/>
</dbReference>
<accession>A0A9Q7EA94</accession>
<dbReference type="GO" id="GO:0008835">
    <property type="term" value="F:diaminohydroxyphosphoribosylaminopyrimidine deaminase activity"/>
    <property type="evidence" value="ECO:0007669"/>
    <property type="project" value="UniProtKB-EC"/>
</dbReference>